<keyword evidence="2" id="KW-1185">Reference proteome</keyword>
<gene>
    <name evidence="1" type="ORF">H1P_6280001</name>
</gene>
<dbReference type="AlphaFoldDB" id="A0A563W1R0"/>
<dbReference type="GO" id="GO:0008237">
    <property type="term" value="F:metallopeptidase activity"/>
    <property type="evidence" value="ECO:0007669"/>
    <property type="project" value="InterPro"/>
</dbReference>
<evidence type="ECO:0008006" key="3">
    <source>
        <dbReference type="Google" id="ProtNLM"/>
    </source>
</evidence>
<dbReference type="EMBL" id="CAACVJ010000588">
    <property type="protein sequence ID" value="VEP17567.1"/>
    <property type="molecule type" value="Genomic_DNA"/>
</dbReference>
<dbReference type="CDD" id="cd04277">
    <property type="entry name" value="ZnMc_serralysin_like"/>
    <property type="match status" value="1"/>
</dbReference>
<proteinExistence type="predicted"/>
<dbReference type="Gene3D" id="3.40.390.10">
    <property type="entry name" value="Collagenase (Catalytic Domain)"/>
    <property type="match status" value="1"/>
</dbReference>
<dbReference type="Proteomes" id="UP000320055">
    <property type="component" value="Unassembled WGS sequence"/>
</dbReference>
<sequence length="670" mass="73064">MDYQNHISGIGSSDCDCPDCCGTGTPDFDESTDANNNLDTTDLSSFDAASSEVTGVSYSGQNNIDSLIYPAKWADKTITYSFFDGGDYYGSEGDVKPITEKMKGYLRNILESIENYIDVDFVEVSDAGNNYGQIRYMFSDGPSTASTKVPYKNQDSPKAGDIHFNHDKVKDFDAGPGAYRYETLVHETLHGLDLKHPGNYNGSSNGNQSGEFLSYAEDNSNNSIMSYNRLRNTDGYSGTITPMAYDIKALQYLYGAADYNADNTTYKFAKIDEYTVGSQFFGNKNSNSKQTLWDSGGNDTFDFSQLEFEQSGYRFDLREGGVITSQNAYLSTAYEARGDNSNKDYYATSRGTFLAYDMTIDNVVNSSSDDYIVANGGANRFSGYGLGKQTGKDVIVGSDGQDTIDLSDYKVSDFTTKTIGNDLLIDFKDNGSITVDDYYKAAEENRLKINASGSNFTPPNQASQDEALVWENWNLQDESAVATGSQFNLGNGITATVDWQINTDGGNFVAHSGADFVSYDSGKLGNHQGYLSLGFDNSNDDPDDQIELSIDFNQAVTGLNFELLDVDQTTGKSSDDGIEIYADGVNIKEISGVEIVTGDNVFADNETYMNGFEGKGNAKSNSDIANINISFGSIEVSELEIKYLSTDDAIANPDSQKIGISDLNFQTSST</sequence>
<organism evidence="1 2">
    <name type="scientific">Hyella patelloides LEGE 07179</name>
    <dbReference type="NCBI Taxonomy" id="945734"/>
    <lineage>
        <taxon>Bacteria</taxon>
        <taxon>Bacillati</taxon>
        <taxon>Cyanobacteriota</taxon>
        <taxon>Cyanophyceae</taxon>
        <taxon>Pleurocapsales</taxon>
        <taxon>Hyellaceae</taxon>
        <taxon>Hyella</taxon>
    </lineage>
</organism>
<dbReference type="InterPro" id="IPR034033">
    <property type="entry name" value="Serralysin-like"/>
</dbReference>
<dbReference type="SUPFAM" id="SSF55486">
    <property type="entry name" value="Metalloproteases ('zincins'), catalytic domain"/>
    <property type="match status" value="1"/>
</dbReference>
<dbReference type="InterPro" id="IPR024079">
    <property type="entry name" value="MetalloPept_cat_dom_sf"/>
</dbReference>
<accession>A0A563W1R0</accession>
<name>A0A563W1R0_9CYAN</name>
<evidence type="ECO:0000313" key="1">
    <source>
        <dbReference type="EMBL" id="VEP17567.1"/>
    </source>
</evidence>
<reference evidence="1 2" key="1">
    <citation type="submission" date="2019-01" db="EMBL/GenBank/DDBJ databases">
        <authorList>
            <person name="Brito A."/>
        </authorList>
    </citation>
    <scope>NUCLEOTIDE SEQUENCE [LARGE SCALE GENOMIC DNA]</scope>
    <source>
        <strain evidence="1">1</strain>
    </source>
</reference>
<dbReference type="InterPro" id="IPR011049">
    <property type="entry name" value="Serralysin-like_metalloprot_C"/>
</dbReference>
<protein>
    <recommendedName>
        <fullName evidence="3">Serralysin</fullName>
    </recommendedName>
</protein>
<dbReference type="RefSeq" id="WP_144875934.1">
    <property type="nucleotide sequence ID" value="NZ_LR214362.1"/>
</dbReference>
<evidence type="ECO:0000313" key="2">
    <source>
        <dbReference type="Proteomes" id="UP000320055"/>
    </source>
</evidence>
<dbReference type="OrthoDB" id="561150at2"/>
<dbReference type="SUPFAM" id="SSF51120">
    <property type="entry name" value="beta-Roll"/>
    <property type="match status" value="1"/>
</dbReference>